<dbReference type="SUPFAM" id="SSF53098">
    <property type="entry name" value="Ribonuclease H-like"/>
    <property type="match status" value="1"/>
</dbReference>
<comment type="caution">
    <text evidence="2">The sequence shown here is derived from an EMBL/GenBank/DDBJ whole genome shotgun (WGS) entry which is preliminary data.</text>
</comment>
<proteinExistence type="predicted"/>
<evidence type="ECO:0000313" key="3">
    <source>
        <dbReference type="Proteomes" id="UP000232722"/>
    </source>
</evidence>
<reference evidence="2 3" key="2">
    <citation type="submission" date="2017-09" db="EMBL/GenBank/DDBJ databases">
        <title>Extensive intraspecific genome diversity in a model arbuscular mycorrhizal fungus.</title>
        <authorList>
            <person name="Chen E.C."/>
            <person name="Morin E."/>
            <person name="Beaudet D."/>
            <person name="Noel J."/>
            <person name="Ndikumana S."/>
            <person name="Charron P."/>
            <person name="St-Onge C."/>
            <person name="Giorgi J."/>
            <person name="Grigoriev I.V."/>
            <person name="Roux C."/>
            <person name="Martin F.M."/>
            <person name="Corradi N."/>
        </authorList>
    </citation>
    <scope>NUCLEOTIDE SEQUENCE [LARGE SCALE GENOMIC DNA]</scope>
    <source>
        <strain evidence="2 3">A5</strain>
    </source>
</reference>
<gene>
    <name evidence="2" type="ORF">RhiirA5_375638</name>
</gene>
<evidence type="ECO:0000313" key="2">
    <source>
        <dbReference type="EMBL" id="PKC09217.1"/>
    </source>
</evidence>
<dbReference type="Pfam" id="PF05699">
    <property type="entry name" value="Dimer_Tnp_hAT"/>
    <property type="match status" value="1"/>
</dbReference>
<name>A0A2N0PQW1_9GLOM</name>
<dbReference type="GO" id="GO:0046983">
    <property type="term" value="F:protein dimerization activity"/>
    <property type="evidence" value="ECO:0007669"/>
    <property type="project" value="InterPro"/>
</dbReference>
<dbReference type="InterPro" id="IPR012337">
    <property type="entry name" value="RNaseH-like_sf"/>
</dbReference>
<evidence type="ECO:0000259" key="1">
    <source>
        <dbReference type="Pfam" id="PF05699"/>
    </source>
</evidence>
<dbReference type="Proteomes" id="UP000232722">
    <property type="component" value="Unassembled WGS sequence"/>
</dbReference>
<reference evidence="2 3" key="1">
    <citation type="submission" date="2016-04" db="EMBL/GenBank/DDBJ databases">
        <title>Genome analyses suggest a sexual origin of heterokaryosis in a supposedly ancient asexual fungus.</title>
        <authorList>
            <person name="Ropars J."/>
            <person name="Sedzielewska K."/>
            <person name="Noel J."/>
            <person name="Charron P."/>
            <person name="Farinelli L."/>
            <person name="Marton T."/>
            <person name="Kruger M."/>
            <person name="Pelin A."/>
            <person name="Brachmann A."/>
            <person name="Corradi N."/>
        </authorList>
    </citation>
    <scope>NUCLEOTIDE SEQUENCE [LARGE SCALE GENOMIC DNA]</scope>
    <source>
        <strain evidence="2 3">A5</strain>
    </source>
</reference>
<dbReference type="AlphaFoldDB" id="A0A2N0PQW1"/>
<dbReference type="InterPro" id="IPR008906">
    <property type="entry name" value="HATC_C_dom"/>
</dbReference>
<organism evidence="2 3">
    <name type="scientific">Rhizophagus irregularis</name>
    <dbReference type="NCBI Taxonomy" id="588596"/>
    <lineage>
        <taxon>Eukaryota</taxon>
        <taxon>Fungi</taxon>
        <taxon>Fungi incertae sedis</taxon>
        <taxon>Mucoromycota</taxon>
        <taxon>Glomeromycotina</taxon>
        <taxon>Glomeromycetes</taxon>
        <taxon>Glomerales</taxon>
        <taxon>Glomeraceae</taxon>
        <taxon>Rhizophagus</taxon>
    </lineage>
</organism>
<sequence length="257" mass="29423">MSRGGRPPLEDVRKHFEKVTKVDGRGRKTPRQKCNYCENDIVDLIDRLKKHLMKCKSFPEDLKGSLSFIMSKNQTSISDSTNPEEQPLDKMDADKKLARLIHLFESDTSLLSGVYNEWQNLSNSVNMQKLDLDFKMKVYDLINQWFKYASHPAMAIANLLDPNFCGKSLEPDDFEKIILPYLGKVYTFENAAHIYGVMQKYIAKTDEFSGALLWASAKYSSPIGWWKSNFTYKFPIVVELACRVLSIPTSSATAMHD</sequence>
<dbReference type="EMBL" id="LLXJ01000478">
    <property type="protein sequence ID" value="PKC09217.1"/>
    <property type="molecule type" value="Genomic_DNA"/>
</dbReference>
<feature type="domain" description="HAT C-terminal dimerisation" evidence="1">
    <location>
        <begin position="220"/>
        <end position="254"/>
    </location>
</feature>
<protein>
    <recommendedName>
        <fullName evidence="1">HAT C-terminal dimerisation domain-containing protein</fullName>
    </recommendedName>
</protein>
<accession>A0A2N0PQW1</accession>
<dbReference type="VEuPathDB" id="FungiDB:RhiirFUN_002971"/>
<dbReference type="VEuPathDB" id="FungiDB:FUN_015004"/>